<dbReference type="AlphaFoldDB" id="M5IPZ5"/>
<evidence type="ECO:0000313" key="1">
    <source>
        <dbReference type="EMBL" id="EKU11219.1"/>
    </source>
</evidence>
<dbReference type="Proteomes" id="UP000011939">
    <property type="component" value="Unassembled WGS sequence"/>
</dbReference>
<accession>M5IPZ5</accession>
<proteinExistence type="predicted"/>
<gene>
    <name evidence="1" type="ORF">CSUNSWCD_1845</name>
</gene>
<reference evidence="1 2" key="1">
    <citation type="journal article" date="2013" name="Genome Announc.">
        <title>Genome Sequence of Campylobacter showae UNSWCD, Isolated from a Patient with Crohn's Disease.</title>
        <authorList>
            <person name="Tay A.P."/>
            <person name="Kaakoush N.O."/>
            <person name="Deshpande N.P."/>
            <person name="Chen Z."/>
            <person name="Mitchell H."/>
            <person name="Wilkins M.R."/>
        </authorList>
    </citation>
    <scope>NUCLEOTIDE SEQUENCE [LARGE SCALE GENOMIC DNA]</scope>
    <source>
        <strain evidence="1 2">CSUNSWCD</strain>
    </source>
</reference>
<comment type="caution">
    <text evidence="1">The sequence shown here is derived from an EMBL/GenBank/DDBJ whole genome shotgun (WGS) entry which is preliminary data.</text>
</comment>
<sequence length="55" mass="6774">MRRINYSPRPTNLLRVKFERVLNIIAQNLADKSRFGRKFKRQKRQIYPSRKRSKL</sequence>
<dbReference type="PATRIC" id="fig|1244083.3.peg.1086"/>
<protein>
    <submittedName>
        <fullName evidence="1">Uncharacterized protein</fullName>
    </submittedName>
</protein>
<organism evidence="1 2">
    <name type="scientific">Campylobacter showae CSUNSWCD</name>
    <dbReference type="NCBI Taxonomy" id="1244083"/>
    <lineage>
        <taxon>Bacteria</taxon>
        <taxon>Pseudomonadati</taxon>
        <taxon>Campylobacterota</taxon>
        <taxon>Epsilonproteobacteria</taxon>
        <taxon>Campylobacterales</taxon>
        <taxon>Campylobacteraceae</taxon>
        <taxon>Campylobacter</taxon>
    </lineage>
</organism>
<evidence type="ECO:0000313" key="2">
    <source>
        <dbReference type="Proteomes" id="UP000011939"/>
    </source>
</evidence>
<name>M5IPZ5_9BACT</name>
<dbReference type="STRING" id="1244083.CSUNSWCD_1845"/>
<dbReference type="EMBL" id="AMZQ01000007">
    <property type="protein sequence ID" value="EKU11219.1"/>
    <property type="molecule type" value="Genomic_DNA"/>
</dbReference>